<proteinExistence type="predicted"/>
<keyword evidence="1" id="KW-0472">Membrane</keyword>
<gene>
    <name evidence="2" type="ORF">LCGC14_1371180</name>
</gene>
<protein>
    <submittedName>
        <fullName evidence="2">Uncharacterized protein</fullName>
    </submittedName>
</protein>
<accession>A0A0F9KRC4</accession>
<name>A0A0F9KRC4_9ZZZZ</name>
<dbReference type="EMBL" id="LAZR01008660">
    <property type="protein sequence ID" value="KKM77331.1"/>
    <property type="molecule type" value="Genomic_DNA"/>
</dbReference>
<feature type="transmembrane region" description="Helical" evidence="1">
    <location>
        <begin position="31"/>
        <end position="51"/>
    </location>
</feature>
<evidence type="ECO:0000313" key="2">
    <source>
        <dbReference type="EMBL" id="KKM77331.1"/>
    </source>
</evidence>
<dbReference type="AlphaFoldDB" id="A0A0F9KRC4"/>
<feature type="transmembrane region" description="Helical" evidence="1">
    <location>
        <begin position="57"/>
        <end position="78"/>
    </location>
</feature>
<evidence type="ECO:0000256" key="1">
    <source>
        <dbReference type="SAM" id="Phobius"/>
    </source>
</evidence>
<organism evidence="2">
    <name type="scientific">marine sediment metagenome</name>
    <dbReference type="NCBI Taxonomy" id="412755"/>
    <lineage>
        <taxon>unclassified sequences</taxon>
        <taxon>metagenomes</taxon>
        <taxon>ecological metagenomes</taxon>
    </lineage>
</organism>
<reference evidence="2" key="1">
    <citation type="journal article" date="2015" name="Nature">
        <title>Complex archaea that bridge the gap between prokaryotes and eukaryotes.</title>
        <authorList>
            <person name="Spang A."/>
            <person name="Saw J.H."/>
            <person name="Jorgensen S.L."/>
            <person name="Zaremba-Niedzwiedzka K."/>
            <person name="Martijn J."/>
            <person name="Lind A.E."/>
            <person name="van Eijk R."/>
            <person name="Schleper C."/>
            <person name="Guy L."/>
            <person name="Ettema T.J."/>
        </authorList>
    </citation>
    <scope>NUCLEOTIDE SEQUENCE</scope>
</reference>
<sequence>MKKQEIEQQMYFSKKVNYLDKIFKRSLSTTNISHVSVLIISFGLFTISFYFQNMYLSFFAMGLSISIMIQSAFSLLYFHPFWKRQLNMLFKR</sequence>
<keyword evidence="1" id="KW-1133">Transmembrane helix</keyword>
<comment type="caution">
    <text evidence="2">The sequence shown here is derived from an EMBL/GenBank/DDBJ whole genome shotgun (WGS) entry which is preliminary data.</text>
</comment>
<keyword evidence="1" id="KW-0812">Transmembrane</keyword>